<dbReference type="SUPFAM" id="SSF54826">
    <property type="entry name" value="Enolase N-terminal domain-like"/>
    <property type="match status" value="1"/>
</dbReference>
<evidence type="ECO:0000256" key="3">
    <source>
        <dbReference type="ARBA" id="ARBA00022842"/>
    </source>
</evidence>
<dbReference type="Gene3D" id="3.20.20.120">
    <property type="entry name" value="Enolase-like C-terminal domain"/>
    <property type="match status" value="1"/>
</dbReference>
<dbReference type="RefSeq" id="WP_209738411.1">
    <property type="nucleotide sequence ID" value="NZ_CP072611.1"/>
</dbReference>
<comment type="caution">
    <text evidence="5">The sequence shown here is derived from an EMBL/GenBank/DDBJ whole genome shotgun (WGS) entry which is preliminary data.</text>
</comment>
<comment type="cofactor">
    <cofactor evidence="1">
        <name>Mg(2+)</name>
        <dbReference type="ChEBI" id="CHEBI:18420"/>
    </cofactor>
</comment>
<dbReference type="InterPro" id="IPR029065">
    <property type="entry name" value="Enolase_C-like"/>
</dbReference>
<protein>
    <submittedName>
        <fullName evidence="5">Mandelate racemase family protein</fullName>
    </submittedName>
</protein>
<evidence type="ECO:0000259" key="4">
    <source>
        <dbReference type="SMART" id="SM00922"/>
    </source>
</evidence>
<keyword evidence="2" id="KW-0479">Metal-binding</keyword>
<dbReference type="InterPro" id="IPR013342">
    <property type="entry name" value="Mandelate_racemase_C"/>
</dbReference>
<dbReference type="InterPro" id="IPR029017">
    <property type="entry name" value="Enolase-like_N"/>
</dbReference>
<dbReference type="PANTHER" id="PTHR13794:SF58">
    <property type="entry name" value="MITOCHONDRIAL ENOLASE SUPERFAMILY MEMBER 1"/>
    <property type="match status" value="1"/>
</dbReference>
<dbReference type="Pfam" id="PF02746">
    <property type="entry name" value="MR_MLE_N"/>
    <property type="match status" value="1"/>
</dbReference>
<evidence type="ECO:0000313" key="6">
    <source>
        <dbReference type="Proteomes" id="UP001597371"/>
    </source>
</evidence>
<accession>A0ABW5CN28</accession>
<dbReference type="InterPro" id="IPR036849">
    <property type="entry name" value="Enolase-like_C_sf"/>
</dbReference>
<dbReference type="SMART" id="SM00922">
    <property type="entry name" value="MR_MLE"/>
    <property type="match status" value="1"/>
</dbReference>
<dbReference type="Gene3D" id="3.30.390.10">
    <property type="entry name" value="Enolase-like, N-terminal domain"/>
    <property type="match status" value="1"/>
</dbReference>
<dbReference type="InterPro" id="IPR013341">
    <property type="entry name" value="Mandelate_racemase_N_dom"/>
</dbReference>
<dbReference type="PANTHER" id="PTHR13794">
    <property type="entry name" value="ENOLASE SUPERFAMILY, MANDELATE RACEMASE"/>
    <property type="match status" value="1"/>
</dbReference>
<dbReference type="CDD" id="cd03329">
    <property type="entry name" value="MR_like_4"/>
    <property type="match status" value="1"/>
</dbReference>
<dbReference type="EMBL" id="JBHUIJ010000010">
    <property type="protein sequence ID" value="MFD2237625.1"/>
    <property type="molecule type" value="Genomic_DNA"/>
</dbReference>
<keyword evidence="6" id="KW-1185">Reference proteome</keyword>
<organism evidence="5 6">
    <name type="scientific">Aureimonas populi</name>
    <dbReference type="NCBI Taxonomy" id="1701758"/>
    <lineage>
        <taxon>Bacteria</taxon>
        <taxon>Pseudomonadati</taxon>
        <taxon>Pseudomonadota</taxon>
        <taxon>Alphaproteobacteria</taxon>
        <taxon>Hyphomicrobiales</taxon>
        <taxon>Aurantimonadaceae</taxon>
        <taxon>Aureimonas</taxon>
    </lineage>
</organism>
<feature type="domain" description="Mandelate racemase/muconate lactonizing enzyme C-terminal" evidence="4">
    <location>
        <begin position="150"/>
        <end position="253"/>
    </location>
</feature>
<evidence type="ECO:0000256" key="2">
    <source>
        <dbReference type="ARBA" id="ARBA00022723"/>
    </source>
</evidence>
<name>A0ABW5CN28_9HYPH</name>
<evidence type="ECO:0000256" key="1">
    <source>
        <dbReference type="ARBA" id="ARBA00001946"/>
    </source>
</evidence>
<dbReference type="InterPro" id="IPR046945">
    <property type="entry name" value="RHMD-like"/>
</dbReference>
<dbReference type="SUPFAM" id="SSF51604">
    <property type="entry name" value="Enolase C-terminal domain-like"/>
    <property type="match status" value="1"/>
</dbReference>
<sequence>MIITDVSVRTFLTKTRRHADSAGHAHPGPEHQVPLSILTVRSEDGHEGHCFSPPEIVRPHLIEKFVKKVLIGEDARDRERLWHDLAHWQRGSAAQLTDRTLAIVDCALWDLAGRTLNQPVHKLIGAYRDKVRAYGSIMCGDEIQGGLATPADYGRFAEKLVARGYKGIKLHTWMPPVSWAPDVKMDIKACAAVREAVGPDIHLMIDAFHWYSRVDALELGRGLEKLGFDWIEEPMDEQSISSYAWLAENLDIPVVGPESAAGKFWNRAEWIKQGACDILRTGVHDVGGITPALKTMRLSEAFGMDCEVHGNGAPNLVVTATSKNCRWYERGLLHPFLEYDDGFDYLKSLSDPMDEDGYVHVPDRPGLGEDIDFDFIENNRVA</sequence>
<dbReference type="Pfam" id="PF13378">
    <property type="entry name" value="MR_MLE_C"/>
    <property type="match status" value="1"/>
</dbReference>
<evidence type="ECO:0000313" key="5">
    <source>
        <dbReference type="EMBL" id="MFD2237625.1"/>
    </source>
</evidence>
<reference evidence="6" key="1">
    <citation type="journal article" date="2019" name="Int. J. Syst. Evol. Microbiol.">
        <title>The Global Catalogue of Microorganisms (GCM) 10K type strain sequencing project: providing services to taxonomists for standard genome sequencing and annotation.</title>
        <authorList>
            <consortium name="The Broad Institute Genomics Platform"/>
            <consortium name="The Broad Institute Genome Sequencing Center for Infectious Disease"/>
            <person name="Wu L."/>
            <person name="Ma J."/>
        </authorList>
    </citation>
    <scope>NUCLEOTIDE SEQUENCE [LARGE SCALE GENOMIC DNA]</scope>
    <source>
        <strain evidence="6">ZS-35-S2</strain>
    </source>
</reference>
<dbReference type="Proteomes" id="UP001597371">
    <property type="component" value="Unassembled WGS sequence"/>
</dbReference>
<keyword evidence="3" id="KW-0460">Magnesium</keyword>
<proteinExistence type="predicted"/>
<gene>
    <name evidence="5" type="ORF">ACFSKQ_09115</name>
</gene>